<dbReference type="GO" id="GO:0016787">
    <property type="term" value="F:hydrolase activity"/>
    <property type="evidence" value="ECO:0007669"/>
    <property type="project" value="UniProtKB-KW"/>
</dbReference>
<reference evidence="6" key="1">
    <citation type="journal article" date="2020" name="mSystems">
        <title>Genome- and Community-Level Interaction Insights into Carbon Utilization and Element Cycling Functions of Hydrothermarchaeota in Hydrothermal Sediment.</title>
        <authorList>
            <person name="Zhou Z."/>
            <person name="Liu Y."/>
            <person name="Xu W."/>
            <person name="Pan J."/>
            <person name="Luo Z.H."/>
            <person name="Li M."/>
        </authorList>
    </citation>
    <scope>NUCLEOTIDE SEQUENCE [LARGE SCALE GENOMIC DNA]</scope>
    <source>
        <strain evidence="6">SpSt-609</strain>
    </source>
</reference>
<keyword evidence="4" id="KW-0862">Zinc</keyword>
<protein>
    <submittedName>
        <fullName evidence="6">MBL fold metallo-hydrolase</fullName>
    </submittedName>
</protein>
<dbReference type="Pfam" id="PF00753">
    <property type="entry name" value="Lactamase_B"/>
    <property type="match status" value="1"/>
</dbReference>
<keyword evidence="2" id="KW-0479">Metal-binding</keyword>
<name>A0A7C5VKA9_9BACT</name>
<dbReference type="CDD" id="cd06262">
    <property type="entry name" value="metallo-hydrolase-like_MBL-fold"/>
    <property type="match status" value="1"/>
</dbReference>
<dbReference type="PANTHER" id="PTHR46233">
    <property type="entry name" value="HYDROXYACYLGLUTATHIONE HYDROLASE GLOC"/>
    <property type="match status" value="1"/>
</dbReference>
<evidence type="ECO:0000313" key="6">
    <source>
        <dbReference type="EMBL" id="HGU40208.1"/>
    </source>
</evidence>
<dbReference type="GO" id="GO:0046872">
    <property type="term" value="F:metal ion binding"/>
    <property type="evidence" value="ECO:0007669"/>
    <property type="project" value="UniProtKB-KW"/>
</dbReference>
<dbReference type="PANTHER" id="PTHR46233:SF3">
    <property type="entry name" value="HYDROXYACYLGLUTATHIONE HYDROLASE GLOC"/>
    <property type="match status" value="1"/>
</dbReference>
<organism evidence="6">
    <name type="scientific">Fervidobacterium thailandense</name>
    <dbReference type="NCBI Taxonomy" id="1008305"/>
    <lineage>
        <taxon>Bacteria</taxon>
        <taxon>Thermotogati</taxon>
        <taxon>Thermotogota</taxon>
        <taxon>Thermotogae</taxon>
        <taxon>Thermotogales</taxon>
        <taxon>Fervidobacteriaceae</taxon>
        <taxon>Fervidobacterium</taxon>
    </lineage>
</organism>
<dbReference type="AlphaFoldDB" id="A0A7C5VKA9"/>
<dbReference type="SUPFAM" id="SSF56281">
    <property type="entry name" value="Metallo-hydrolase/oxidoreductase"/>
    <property type="match status" value="1"/>
</dbReference>
<dbReference type="InterPro" id="IPR051453">
    <property type="entry name" value="MBL_Glyoxalase_II"/>
</dbReference>
<evidence type="ECO:0000256" key="2">
    <source>
        <dbReference type="ARBA" id="ARBA00022723"/>
    </source>
</evidence>
<evidence type="ECO:0000259" key="5">
    <source>
        <dbReference type="SMART" id="SM00849"/>
    </source>
</evidence>
<gene>
    <name evidence="6" type="ORF">ENT77_03310</name>
</gene>
<evidence type="ECO:0000256" key="1">
    <source>
        <dbReference type="ARBA" id="ARBA00001947"/>
    </source>
</evidence>
<comment type="cofactor">
    <cofactor evidence="1">
        <name>Zn(2+)</name>
        <dbReference type="ChEBI" id="CHEBI:29105"/>
    </cofactor>
</comment>
<dbReference type="InterPro" id="IPR001279">
    <property type="entry name" value="Metallo-B-lactamas"/>
</dbReference>
<evidence type="ECO:0000256" key="4">
    <source>
        <dbReference type="ARBA" id="ARBA00022833"/>
    </source>
</evidence>
<evidence type="ECO:0000256" key="3">
    <source>
        <dbReference type="ARBA" id="ARBA00022801"/>
    </source>
</evidence>
<dbReference type="InterPro" id="IPR036866">
    <property type="entry name" value="RibonucZ/Hydroxyglut_hydro"/>
</dbReference>
<comment type="caution">
    <text evidence="6">The sequence shown here is derived from an EMBL/GenBank/DDBJ whole genome shotgun (WGS) entry which is preliminary data.</text>
</comment>
<dbReference type="EMBL" id="DSZY01000014">
    <property type="protein sequence ID" value="HGU40208.1"/>
    <property type="molecule type" value="Genomic_DNA"/>
</dbReference>
<sequence length="204" mass="23160">MKIEQFQVLKTSGLFQTNSYVFKSTDKWFVVDPGSGIFGPLMGLVPVDTILQVLLTHAHYDHIAGLVELARNWKIQLFVSSEDAPLLKDPELNFSRQLGNPLVIDYEWLDIDEHFETVAAPGHTPGSRVIIFDGHVFTGDVVFSNTIGRWDLCPLHNAKWLMNETIRKLTKLFNSLPNDWLVLPGHGKIVTVSELFTLNPFFKR</sequence>
<proteinExistence type="predicted"/>
<dbReference type="SMART" id="SM00849">
    <property type="entry name" value="Lactamase_B"/>
    <property type="match status" value="1"/>
</dbReference>
<dbReference type="Gene3D" id="3.60.15.10">
    <property type="entry name" value="Ribonuclease Z/Hydroxyacylglutathione hydrolase-like"/>
    <property type="match status" value="1"/>
</dbReference>
<accession>A0A7C5VKA9</accession>
<feature type="domain" description="Metallo-beta-lactamase" evidence="5">
    <location>
        <begin position="16"/>
        <end position="186"/>
    </location>
</feature>
<keyword evidence="3 6" id="KW-0378">Hydrolase</keyword>